<evidence type="ECO:0000313" key="9">
    <source>
        <dbReference type="Proteomes" id="UP001596540"/>
    </source>
</evidence>
<dbReference type="PANTHER" id="PTHR35007:SF4">
    <property type="entry name" value="CONSERVED TRANSMEMBRANE PROTEIN-RELATED"/>
    <property type="match status" value="1"/>
</dbReference>
<accession>A0ABW2KAC9</accession>
<keyword evidence="9" id="KW-1185">Reference proteome</keyword>
<evidence type="ECO:0000256" key="6">
    <source>
        <dbReference type="SAM" id="Phobius"/>
    </source>
</evidence>
<comment type="subcellular location">
    <subcellularLocation>
        <location evidence="1">Cell membrane</location>
        <topology evidence="1">Multi-pass membrane protein</topology>
    </subcellularLocation>
</comment>
<feature type="domain" description="Type II secretion system protein GspF" evidence="7">
    <location>
        <begin position="81"/>
        <end position="204"/>
    </location>
</feature>
<keyword evidence="4 6" id="KW-1133">Transmembrane helix</keyword>
<name>A0ABW2KAC9_9ACTN</name>
<feature type="transmembrane region" description="Helical" evidence="6">
    <location>
        <begin position="214"/>
        <end position="239"/>
    </location>
</feature>
<comment type="caution">
    <text evidence="8">The sequence shown here is derived from an EMBL/GenBank/DDBJ whole genome shotgun (WGS) entry which is preliminary data.</text>
</comment>
<dbReference type="InterPro" id="IPR018076">
    <property type="entry name" value="T2SS_GspF_dom"/>
</dbReference>
<dbReference type="Proteomes" id="UP001596540">
    <property type="component" value="Unassembled WGS sequence"/>
</dbReference>
<keyword evidence="2" id="KW-1003">Cell membrane</keyword>
<organism evidence="8 9">
    <name type="scientific">Marinactinospora rubrisoli</name>
    <dbReference type="NCBI Taxonomy" id="2715399"/>
    <lineage>
        <taxon>Bacteria</taxon>
        <taxon>Bacillati</taxon>
        <taxon>Actinomycetota</taxon>
        <taxon>Actinomycetes</taxon>
        <taxon>Streptosporangiales</taxon>
        <taxon>Nocardiopsidaceae</taxon>
        <taxon>Marinactinospora</taxon>
    </lineage>
</organism>
<gene>
    <name evidence="8" type="ORF">ACFQRF_00540</name>
</gene>
<evidence type="ECO:0000256" key="1">
    <source>
        <dbReference type="ARBA" id="ARBA00004651"/>
    </source>
</evidence>
<evidence type="ECO:0000256" key="5">
    <source>
        <dbReference type="ARBA" id="ARBA00023136"/>
    </source>
</evidence>
<evidence type="ECO:0000313" key="8">
    <source>
        <dbReference type="EMBL" id="MFC7326211.1"/>
    </source>
</evidence>
<sequence length="254" mass="25045">MTPLAGAFAEATSAAAAALFAGLAGLAALAGLPGHAEARLRALRSAAARPAGPTVRDRLAHRLAGAGGGEARRKTAVVDLCRVLAAELHAGRSPGDALAAAAAELPPEVAGELAPAVAAAQAGDDPGPELRRAAGRPGAAGLRHLAACWQVASGTGSGLAAVVARLGDALAEDVALRQELSAQLAGPRTTALVLAALPAVGLVMASALGGRPLVFLLTTPAGLTCFAGGLALDLLGLWWTHRMVSAVHAVLEPE</sequence>
<evidence type="ECO:0000259" key="7">
    <source>
        <dbReference type="Pfam" id="PF00482"/>
    </source>
</evidence>
<dbReference type="RefSeq" id="WP_379867990.1">
    <property type="nucleotide sequence ID" value="NZ_JBHTBH010000001.1"/>
</dbReference>
<dbReference type="Pfam" id="PF00482">
    <property type="entry name" value="T2SSF"/>
    <property type="match status" value="1"/>
</dbReference>
<feature type="transmembrane region" description="Helical" evidence="6">
    <location>
        <begin position="12"/>
        <end position="32"/>
    </location>
</feature>
<dbReference type="PANTHER" id="PTHR35007">
    <property type="entry name" value="INTEGRAL MEMBRANE PROTEIN-RELATED"/>
    <property type="match status" value="1"/>
</dbReference>
<protein>
    <submittedName>
        <fullName evidence="8">Type II secretion system F family protein</fullName>
    </submittedName>
</protein>
<dbReference type="EMBL" id="JBHTBH010000001">
    <property type="protein sequence ID" value="MFC7326211.1"/>
    <property type="molecule type" value="Genomic_DNA"/>
</dbReference>
<evidence type="ECO:0000256" key="2">
    <source>
        <dbReference type="ARBA" id="ARBA00022475"/>
    </source>
</evidence>
<reference evidence="9" key="1">
    <citation type="journal article" date="2019" name="Int. J. Syst. Evol. Microbiol.">
        <title>The Global Catalogue of Microorganisms (GCM) 10K type strain sequencing project: providing services to taxonomists for standard genome sequencing and annotation.</title>
        <authorList>
            <consortium name="The Broad Institute Genomics Platform"/>
            <consortium name="The Broad Institute Genome Sequencing Center for Infectious Disease"/>
            <person name="Wu L."/>
            <person name="Ma J."/>
        </authorList>
    </citation>
    <scope>NUCLEOTIDE SEQUENCE [LARGE SCALE GENOMIC DNA]</scope>
    <source>
        <strain evidence="9">CGMCC 4.7382</strain>
    </source>
</reference>
<keyword evidence="5 6" id="KW-0472">Membrane</keyword>
<feature type="transmembrane region" description="Helical" evidence="6">
    <location>
        <begin position="190"/>
        <end position="208"/>
    </location>
</feature>
<evidence type="ECO:0000256" key="4">
    <source>
        <dbReference type="ARBA" id="ARBA00022989"/>
    </source>
</evidence>
<keyword evidence="3 6" id="KW-0812">Transmembrane</keyword>
<evidence type="ECO:0000256" key="3">
    <source>
        <dbReference type="ARBA" id="ARBA00022692"/>
    </source>
</evidence>
<proteinExistence type="predicted"/>